<dbReference type="PANTHER" id="PTHR10655">
    <property type="entry name" value="LYSOPHOSPHOLIPASE-RELATED"/>
    <property type="match status" value="1"/>
</dbReference>
<dbReference type="InterPro" id="IPR050565">
    <property type="entry name" value="LYPA1-2/EST-like"/>
</dbReference>
<organism evidence="4 5">
    <name type="scientific">Microbacterium tenebrionis</name>
    <dbReference type="NCBI Taxonomy" id="2830665"/>
    <lineage>
        <taxon>Bacteria</taxon>
        <taxon>Bacillati</taxon>
        <taxon>Actinomycetota</taxon>
        <taxon>Actinomycetes</taxon>
        <taxon>Micrococcales</taxon>
        <taxon>Microbacteriaceae</taxon>
        <taxon>Microbacterium</taxon>
    </lineage>
</organism>
<evidence type="ECO:0000313" key="5">
    <source>
        <dbReference type="Proteomes" id="UP001139289"/>
    </source>
</evidence>
<keyword evidence="2" id="KW-0378">Hydrolase</keyword>
<dbReference type="PANTHER" id="PTHR10655:SF17">
    <property type="entry name" value="LYSOPHOSPHOLIPASE-LIKE PROTEIN 1"/>
    <property type="match status" value="1"/>
</dbReference>
<protein>
    <submittedName>
        <fullName evidence="4">Esterase</fullName>
    </submittedName>
</protein>
<accession>A0A9X1LLR6</accession>
<dbReference type="EMBL" id="JAGTTM010000001">
    <property type="protein sequence ID" value="MCC2028015.1"/>
    <property type="molecule type" value="Genomic_DNA"/>
</dbReference>
<comment type="similarity">
    <text evidence="1">Belongs to the AB hydrolase superfamily. AB hydrolase 2 family.</text>
</comment>
<keyword evidence="5" id="KW-1185">Reference proteome</keyword>
<evidence type="ECO:0000313" key="4">
    <source>
        <dbReference type="EMBL" id="MCC2028015.1"/>
    </source>
</evidence>
<gene>
    <name evidence="4" type="ORF">KEC56_00470</name>
</gene>
<reference evidence="4" key="1">
    <citation type="submission" date="2021-04" db="EMBL/GenBank/DDBJ databases">
        <title>Microbacterium tenobrionis sp. nov. and Microbacterium allomyrinae sp. nov., isolated from larvae of Tenobrio molitor and Allomyrina dichotoma, respectively.</title>
        <authorList>
            <person name="Lee S.D."/>
        </authorList>
    </citation>
    <scope>NUCLEOTIDE SEQUENCE</scope>
    <source>
        <strain evidence="4">YMB-B2</strain>
    </source>
</reference>
<dbReference type="InterPro" id="IPR003140">
    <property type="entry name" value="PLipase/COase/thioEstase"/>
</dbReference>
<dbReference type="AlphaFoldDB" id="A0A9X1LLR6"/>
<comment type="caution">
    <text evidence="4">The sequence shown here is derived from an EMBL/GenBank/DDBJ whole genome shotgun (WGS) entry which is preliminary data.</text>
</comment>
<dbReference type="GO" id="GO:0016787">
    <property type="term" value="F:hydrolase activity"/>
    <property type="evidence" value="ECO:0007669"/>
    <property type="project" value="UniProtKB-KW"/>
</dbReference>
<dbReference type="Gene3D" id="3.40.50.1820">
    <property type="entry name" value="alpha/beta hydrolase"/>
    <property type="match status" value="1"/>
</dbReference>
<name>A0A9X1LLR6_9MICO</name>
<evidence type="ECO:0000256" key="1">
    <source>
        <dbReference type="ARBA" id="ARBA00006499"/>
    </source>
</evidence>
<dbReference type="Pfam" id="PF02230">
    <property type="entry name" value="Abhydrolase_2"/>
    <property type="match status" value="1"/>
</dbReference>
<dbReference type="Proteomes" id="UP001139289">
    <property type="component" value="Unassembled WGS sequence"/>
</dbReference>
<feature type="domain" description="Phospholipase/carboxylesterase/thioesterase" evidence="3">
    <location>
        <begin position="23"/>
        <end position="211"/>
    </location>
</feature>
<dbReference type="RefSeq" id="WP_175985142.1">
    <property type="nucleotide sequence ID" value="NZ_JAGTTM010000001.1"/>
</dbReference>
<proteinExistence type="inferred from homology"/>
<dbReference type="SUPFAM" id="SSF53474">
    <property type="entry name" value="alpha/beta-Hydrolases"/>
    <property type="match status" value="1"/>
</dbReference>
<evidence type="ECO:0000259" key="3">
    <source>
        <dbReference type="Pfam" id="PF02230"/>
    </source>
</evidence>
<sequence>MSDSLTIDADATRWAPADRDGLPLLVLLHGYGSDENDLFALRPFLPEGIAVASVAAPLTPPFPMSGRSWYPIEGLEGRSPAATTAAAEALLRWLDEHAAEAPKIALLGFSQGAAVSLQAMRLDAGRFGAIVALSGYATPGDLPGDEEIQTTRPHVFWGRGTHDDVIPQPLIDHTSQWLPDHADLTGRVYPGLTHSVSEEELADVRVFLEKWRDDSAS</sequence>
<dbReference type="InterPro" id="IPR029058">
    <property type="entry name" value="AB_hydrolase_fold"/>
</dbReference>
<evidence type="ECO:0000256" key="2">
    <source>
        <dbReference type="ARBA" id="ARBA00022801"/>
    </source>
</evidence>